<proteinExistence type="predicted"/>
<dbReference type="RefSeq" id="WP_012793640.1">
    <property type="nucleotide sequence ID" value="NC_013132.1"/>
</dbReference>
<gene>
    <name evidence="2" type="ordered locus">Cpin_6063</name>
</gene>
<reference evidence="3" key="1">
    <citation type="submission" date="2009-08" db="EMBL/GenBank/DDBJ databases">
        <title>The complete genome of Chitinophaga pinensis DSM 2588.</title>
        <authorList>
            <consortium name="US DOE Joint Genome Institute (JGI-PGF)"/>
            <person name="Lucas S."/>
            <person name="Copeland A."/>
            <person name="Lapidus A."/>
            <person name="Glavina del Rio T."/>
            <person name="Dalin E."/>
            <person name="Tice H."/>
            <person name="Bruce D."/>
            <person name="Goodwin L."/>
            <person name="Pitluck S."/>
            <person name="Kyrpides N."/>
            <person name="Mavromatis K."/>
            <person name="Ivanova N."/>
            <person name="Mikhailova N."/>
            <person name="Sims D."/>
            <person name="Meinche L."/>
            <person name="Brettin T."/>
            <person name="Detter J.C."/>
            <person name="Han C."/>
            <person name="Larimer F."/>
            <person name="Land M."/>
            <person name="Hauser L."/>
            <person name="Markowitz V."/>
            <person name="Cheng J.-F."/>
            <person name="Hugenholtz P."/>
            <person name="Woyke T."/>
            <person name="Wu D."/>
            <person name="Spring S."/>
            <person name="Klenk H.-P."/>
            <person name="Eisen J.A."/>
        </authorList>
    </citation>
    <scope>NUCLEOTIDE SEQUENCE [LARGE SCALE GENOMIC DNA]</scope>
    <source>
        <strain evidence="3">ATCC 43595 / DSM 2588 / LMG 13176 / NBRC 15968 / NCIMB 11800 / UQM 2034</strain>
    </source>
</reference>
<organism evidence="2 3">
    <name type="scientific">Chitinophaga pinensis (strain ATCC 43595 / DSM 2588 / LMG 13176 / NBRC 15968 / NCIMB 11800 / UQM 2034)</name>
    <dbReference type="NCBI Taxonomy" id="485918"/>
    <lineage>
        <taxon>Bacteria</taxon>
        <taxon>Pseudomonadati</taxon>
        <taxon>Bacteroidota</taxon>
        <taxon>Chitinophagia</taxon>
        <taxon>Chitinophagales</taxon>
        <taxon>Chitinophagaceae</taxon>
        <taxon>Chitinophaga</taxon>
    </lineage>
</organism>
<reference evidence="2 3" key="2">
    <citation type="journal article" date="2010" name="Stand. Genomic Sci.">
        <title>Complete genome sequence of Chitinophaga pinensis type strain (UQM 2034).</title>
        <authorList>
            <person name="Glavina Del Rio T."/>
            <person name="Abt B."/>
            <person name="Spring S."/>
            <person name="Lapidus A."/>
            <person name="Nolan M."/>
            <person name="Tice H."/>
            <person name="Copeland A."/>
            <person name="Cheng J.F."/>
            <person name="Chen F."/>
            <person name="Bruce D."/>
            <person name="Goodwin L."/>
            <person name="Pitluck S."/>
            <person name="Ivanova N."/>
            <person name="Mavromatis K."/>
            <person name="Mikhailova N."/>
            <person name="Pati A."/>
            <person name="Chen A."/>
            <person name="Palaniappan K."/>
            <person name="Land M."/>
            <person name="Hauser L."/>
            <person name="Chang Y.J."/>
            <person name="Jeffries C.D."/>
            <person name="Chain P."/>
            <person name="Saunders E."/>
            <person name="Detter J.C."/>
            <person name="Brettin T."/>
            <person name="Rohde M."/>
            <person name="Goker M."/>
            <person name="Bristow J."/>
            <person name="Eisen J.A."/>
            <person name="Markowitz V."/>
            <person name="Hugenholtz P."/>
            <person name="Kyrpides N.C."/>
            <person name="Klenk H.P."/>
            <person name="Lucas S."/>
        </authorList>
    </citation>
    <scope>NUCLEOTIDE SEQUENCE [LARGE SCALE GENOMIC DNA]</scope>
    <source>
        <strain evidence="3">ATCC 43595 / DSM 2588 / LMG 13176 / NBRC 15968 / NCIMB 11800 / UQM 2034</strain>
    </source>
</reference>
<evidence type="ECO:0000256" key="1">
    <source>
        <dbReference type="SAM" id="SignalP"/>
    </source>
</evidence>
<dbReference type="AlphaFoldDB" id="A0A979GA70"/>
<dbReference type="Proteomes" id="UP000002215">
    <property type="component" value="Chromosome"/>
</dbReference>
<feature type="signal peptide" evidence="1">
    <location>
        <begin position="1"/>
        <end position="20"/>
    </location>
</feature>
<sequence>MKALLVLVFGAVSSATFIPASSSATRQAVASTNTSADPFPCRQAFLANPGTDTAVVQVQACGGETFSYTLAPGTFRTTTCLSTAYGANVVRGAVVVDWMASCE</sequence>
<feature type="chain" id="PRO_5037034812" evidence="1">
    <location>
        <begin position="21"/>
        <end position="103"/>
    </location>
</feature>
<dbReference type="OrthoDB" id="673046at2"/>
<keyword evidence="1" id="KW-0732">Signal</keyword>
<name>A0A979GA70_CHIPD</name>
<dbReference type="EMBL" id="CP001699">
    <property type="protein sequence ID" value="ACU63475.1"/>
    <property type="molecule type" value="Genomic_DNA"/>
</dbReference>
<protein>
    <submittedName>
        <fullName evidence="2">Uncharacterized protein</fullName>
    </submittedName>
</protein>
<dbReference type="KEGG" id="cpi:Cpin_6063"/>
<evidence type="ECO:0000313" key="2">
    <source>
        <dbReference type="EMBL" id="ACU63475.1"/>
    </source>
</evidence>
<accession>A0A979GA70</accession>
<evidence type="ECO:0000313" key="3">
    <source>
        <dbReference type="Proteomes" id="UP000002215"/>
    </source>
</evidence>